<dbReference type="Ensembl" id="ENSAPLT00020008189.1">
    <property type="protein sequence ID" value="ENSAPLP00020007610.1"/>
    <property type="gene ID" value="ENSAPLG00020005592.1"/>
</dbReference>
<reference evidence="3" key="3">
    <citation type="submission" date="2025-09" db="UniProtKB">
        <authorList>
            <consortium name="Ensembl"/>
        </authorList>
    </citation>
    <scope>IDENTIFICATION</scope>
</reference>
<dbReference type="AlphaFoldDB" id="A0A8B9Z9P0"/>
<dbReference type="PANTHER" id="PTHR44186">
    <property type="match status" value="1"/>
</dbReference>
<evidence type="ECO:0000313" key="4">
    <source>
        <dbReference type="Proteomes" id="UP000694400"/>
    </source>
</evidence>
<keyword evidence="1" id="KW-0677">Repeat</keyword>
<evidence type="ECO:0000313" key="3">
    <source>
        <dbReference type="Ensembl" id="ENSAPLP00020007610.1"/>
    </source>
</evidence>
<reference evidence="3" key="1">
    <citation type="submission" date="2019-08" db="EMBL/GenBank/DDBJ databases">
        <title>Three high-quality genomes provides insights into domestication of ducks.</title>
        <authorList>
            <person name="Hou Z.C."/>
            <person name="Zhu F."/>
            <person name="Yin Z.T."/>
            <person name="Zhang F."/>
        </authorList>
    </citation>
    <scope>NUCLEOTIDE SEQUENCE [LARGE SCALE GENOMIC DNA]</scope>
</reference>
<sequence length="93" mass="11023">VSTLPVAREPPKPHPKRVPELPVIERRNWYIYLLYVRRDYDECKAVIKEQLQESHGRCEYAVYVQGFFWGNTRQPLKCTTKQLNSMKRTGRSA</sequence>
<keyword evidence="2" id="KW-0802">TPR repeat</keyword>
<dbReference type="Proteomes" id="UP000694400">
    <property type="component" value="Chromosome 12"/>
</dbReference>
<organism evidence="3 4">
    <name type="scientific">Anas platyrhynchos</name>
    <name type="common">Mallard</name>
    <name type="synonym">Anas boschas</name>
    <dbReference type="NCBI Taxonomy" id="8839"/>
    <lineage>
        <taxon>Eukaryota</taxon>
        <taxon>Metazoa</taxon>
        <taxon>Chordata</taxon>
        <taxon>Craniata</taxon>
        <taxon>Vertebrata</taxon>
        <taxon>Euteleostomi</taxon>
        <taxon>Archelosauria</taxon>
        <taxon>Archosauria</taxon>
        <taxon>Dinosauria</taxon>
        <taxon>Saurischia</taxon>
        <taxon>Theropoda</taxon>
        <taxon>Coelurosauria</taxon>
        <taxon>Aves</taxon>
        <taxon>Neognathae</taxon>
        <taxon>Galloanserae</taxon>
        <taxon>Anseriformes</taxon>
        <taxon>Anatidae</taxon>
        <taxon>Anatinae</taxon>
        <taxon>Anas</taxon>
    </lineage>
</organism>
<dbReference type="GO" id="GO:0036064">
    <property type="term" value="C:ciliary basal body"/>
    <property type="evidence" value="ECO:0007669"/>
    <property type="project" value="TreeGrafter"/>
</dbReference>
<proteinExistence type="predicted"/>
<evidence type="ECO:0000256" key="1">
    <source>
        <dbReference type="ARBA" id="ARBA00022737"/>
    </source>
</evidence>
<evidence type="ECO:0000256" key="2">
    <source>
        <dbReference type="ARBA" id="ARBA00022803"/>
    </source>
</evidence>
<reference evidence="3" key="2">
    <citation type="submission" date="2025-08" db="UniProtKB">
        <authorList>
            <consortium name="Ensembl"/>
        </authorList>
    </citation>
    <scope>IDENTIFICATION</scope>
</reference>
<protein>
    <submittedName>
        <fullName evidence="3">Uncharacterized protein</fullName>
    </submittedName>
</protein>
<dbReference type="GO" id="GO:0060271">
    <property type="term" value="P:cilium assembly"/>
    <property type="evidence" value="ECO:0007669"/>
    <property type="project" value="TreeGrafter"/>
</dbReference>
<accession>A0A8B9Z9P0</accession>
<name>A0A8B9Z9P0_ANAPL</name>
<dbReference type="PANTHER" id="PTHR44186:SF1">
    <property type="entry name" value="BARDET-BIEDL SYNDROME 4 PROTEIN"/>
    <property type="match status" value="1"/>
</dbReference>
<dbReference type="GO" id="GO:0061512">
    <property type="term" value="P:protein localization to cilium"/>
    <property type="evidence" value="ECO:0007669"/>
    <property type="project" value="TreeGrafter"/>
</dbReference>